<organism evidence="2 3">
    <name type="scientific">Aminicella lysinilytica</name>
    <dbReference type="NCBI Taxonomy" id="433323"/>
    <lineage>
        <taxon>Bacteria</taxon>
        <taxon>Bacillati</taxon>
        <taxon>Bacillota</taxon>
        <taxon>Clostridia</taxon>
        <taxon>Peptostreptococcales</taxon>
        <taxon>Anaerovoracaceae</taxon>
        <taxon>Aminicella</taxon>
    </lineage>
</organism>
<keyword evidence="3" id="KW-1185">Reference proteome</keyword>
<dbReference type="AlphaFoldDB" id="A0A4R6PYV7"/>
<protein>
    <recommendedName>
        <fullName evidence="4">GLUG motif-containing protein</fullName>
    </recommendedName>
</protein>
<comment type="caution">
    <text evidence="2">The sequence shown here is derived from an EMBL/GenBank/DDBJ whole genome shotgun (WGS) entry which is preliminary data.</text>
</comment>
<dbReference type="Proteomes" id="UP000295500">
    <property type="component" value="Unassembled WGS sequence"/>
</dbReference>
<reference evidence="2 3" key="1">
    <citation type="submission" date="2019-03" db="EMBL/GenBank/DDBJ databases">
        <title>Genomic Encyclopedia of Type Strains, Phase IV (KMG-IV): sequencing the most valuable type-strain genomes for metagenomic binning, comparative biology and taxonomic classification.</title>
        <authorList>
            <person name="Goeker M."/>
        </authorList>
    </citation>
    <scope>NUCLEOTIDE SEQUENCE [LARGE SCALE GENOMIC DNA]</scope>
    <source>
        <strain evidence="2 3">DSM 28287</strain>
    </source>
</reference>
<proteinExistence type="predicted"/>
<dbReference type="RefSeq" id="WP_133529107.1">
    <property type="nucleotide sequence ID" value="NZ_SNXO01000039.1"/>
</dbReference>
<keyword evidence="1" id="KW-0732">Signal</keyword>
<sequence length="501" mass="51566">MKKKALVLITAFTVMMAMSFSAMPTFAADTPSGTAITSAADFVKIEANPSGSYYLANDIDLGGDVNICTTTAKQFTGTFDGNGHAITGYAVSSPKTSHTGIFGYAKGAKFKNLKITGINVKISDDYQYYGTILSYGNGCTFSGITVTGNINVTISGTESSANIGGIAGLVYDSKYISCKNSANITVSVSGTTSSGVEVAGINTGGSSYSKCTNTGKLTVTGSNLGFSTDTIAAYGIGKSGSFTNCKNAGAISATAGGKSGSYLTEGLFAAGIGGSTTSATDKVVSCGNTGKISLKATDAIYNSAAASGLISGFARTVSKCYNKGAVTYSTKGANVEGSYASGICGAGGTISQSYNKGNITATHTGNEIHVGGISGDLNDMSNCYNVGKVVLNGHGYVGGISGYAYGKATCNYATGKVSGTAKPAKGTIFGYNTNNYVKHTIYNNYYTTGKAYGASDVTWKDWKALAKKVSSIKKSTCPKLSSKYWKYSSKYKRMILKNNQE</sequence>
<evidence type="ECO:0000313" key="3">
    <source>
        <dbReference type="Proteomes" id="UP000295500"/>
    </source>
</evidence>
<feature type="chain" id="PRO_5039082065" description="GLUG motif-containing protein" evidence="1">
    <location>
        <begin position="28"/>
        <end position="501"/>
    </location>
</feature>
<dbReference type="Gene3D" id="2.160.20.110">
    <property type="match status" value="2"/>
</dbReference>
<evidence type="ECO:0000256" key="1">
    <source>
        <dbReference type="SAM" id="SignalP"/>
    </source>
</evidence>
<dbReference type="EMBL" id="SNXO01000039">
    <property type="protein sequence ID" value="TDP50344.1"/>
    <property type="molecule type" value="Genomic_DNA"/>
</dbReference>
<gene>
    <name evidence="2" type="ORF">EV211_1399</name>
</gene>
<feature type="signal peptide" evidence="1">
    <location>
        <begin position="1"/>
        <end position="27"/>
    </location>
</feature>
<accession>A0A4R6PYV7</accession>
<dbReference type="OrthoDB" id="1771675at2"/>
<evidence type="ECO:0008006" key="4">
    <source>
        <dbReference type="Google" id="ProtNLM"/>
    </source>
</evidence>
<evidence type="ECO:0000313" key="2">
    <source>
        <dbReference type="EMBL" id="TDP50344.1"/>
    </source>
</evidence>
<name>A0A4R6PYV7_9FIRM</name>